<feature type="transmembrane region" description="Helical" evidence="1">
    <location>
        <begin position="652"/>
        <end position="672"/>
    </location>
</feature>
<evidence type="ECO:0000313" key="2">
    <source>
        <dbReference type="EMBL" id="MBK9296121.1"/>
    </source>
</evidence>
<sequence length="1233" mass="134461">MGTVVVIAGNGQVARWVHEELSQLVAGHLARPFYWIWGDDLDEESPPCQRIDDGLDIRSLDEHLALRERGEQVWFVRLLVPGDDAVDGEDPRLERLEHRLRVIGKGQSPELVTLHIPTEDPESPTLTQLSCRQGWRNVLVSPEDHSPSGVVTIEVGDRYVAHAAASVLSVCGLWVAQGEVPIPVGEHDGTESQLLVARSFSRTLMVDRIAERAVRGALHDGAPDDLVVLRDGLQVATAQDATVATWSESIVDAWISDPLREHPFRFADPKPPPPPRPEWSGLMGTLRMILKFLRRDLPREVEKSVENNVARAKDRLAHKADRVIFGEDARYRLTLSRDRFHEIEVGDDHGLGSMPTLRDTFVTWFEGYSDVQGPGDCEQDWSDFRSIAFGLLDSGQLPGVAAGAAPSRRPLARTPDVVMGPDIGPHLLNEELRSTLMPPDELLRPGDAAGLADVVDLVAAYLRFLMIGMPQAGEAATSGRAATSGGIKGKLAPLLVICGLLTAGAGVWAWFGWEATESQRAPAAAGAAIASLVLFGLARWAHSRAAAPAVASAAELRLEAARALPAGTELPDDPEERDRLIKLTTQQLDRLRTVQSQLGSSFVGQVSKRILSEIDLAQQRSTSFFKAMSDGGPAAPGDDPSKHRRRGVLRRIWRPVAALVVAVVGIMALVLLPLAGAVLVALVTVYVIGCLISLTAWAARWIRRRWERSVRLPKGESERSFASRAIYLSVAELVRLYHVYEIFVEWSGGLRAFVAQPLGGPFESEPAAGAVSLQELHSHQVAIGAVGEPRIRRLTAGLRQQKFVPGWLRAAFDDLLDASMDRFADQKSIVRERANPDADDSPPDMTDTARTALLQDAQNAARRSEVRVKWAGEGFRWLAEQPPDELIDGLVNLRAPAATDASAGVRFLAEAYEQNEVPFIRTNLAGFHREQVAVTTAARIGPQSIVAAGLAEHEGVAVRVARREEQRLMLQTVAIEFGSIDRERSALLSADAAREVDPTRFRPSAERRNTPVPRVSDDVMDSLRQRVIEPIDTFPVGTFVNPSGAIIPPSPDGPYDFMIQVDGQPHRFDLGEPIPFKVRETGGPADGLKLVRECLQRIADATGFRFKYAGMDDRFPGFDQHLRGLWIGWIFPEEDDSGRMVEGKVIGLGGPRSTGAVLSGGVATVRAFLDYDEGFGPQGVGNVLLHELGHAMNLGHVQDARQIMFPFSGPDISGFGGGDLYGLWVLGSGRHAS</sequence>
<evidence type="ECO:0000256" key="1">
    <source>
        <dbReference type="SAM" id="Phobius"/>
    </source>
</evidence>
<name>A0A936NBQ3_9ACTN</name>
<dbReference type="SUPFAM" id="SSF55486">
    <property type="entry name" value="Metalloproteases ('zincins'), catalytic domain"/>
    <property type="match status" value="1"/>
</dbReference>
<dbReference type="Gene3D" id="3.40.390.10">
    <property type="entry name" value="Collagenase (Catalytic Domain)"/>
    <property type="match status" value="1"/>
</dbReference>
<dbReference type="EMBL" id="JADJZA010000001">
    <property type="protein sequence ID" value="MBK9296121.1"/>
    <property type="molecule type" value="Genomic_DNA"/>
</dbReference>
<keyword evidence="1" id="KW-1133">Transmembrane helix</keyword>
<accession>A0A936NBQ3</accession>
<evidence type="ECO:0008006" key="4">
    <source>
        <dbReference type="Google" id="ProtNLM"/>
    </source>
</evidence>
<keyword evidence="1" id="KW-0812">Transmembrane</keyword>
<dbReference type="Proteomes" id="UP000727993">
    <property type="component" value="Unassembled WGS sequence"/>
</dbReference>
<dbReference type="AlphaFoldDB" id="A0A936NBQ3"/>
<dbReference type="InterPro" id="IPR024079">
    <property type="entry name" value="MetalloPept_cat_dom_sf"/>
</dbReference>
<dbReference type="GO" id="GO:0008237">
    <property type="term" value="F:metallopeptidase activity"/>
    <property type="evidence" value="ECO:0007669"/>
    <property type="project" value="InterPro"/>
</dbReference>
<organism evidence="2 3">
    <name type="scientific">Candidatus Neomicrothrix subdominans</name>
    <dbReference type="NCBI Taxonomy" id="2954438"/>
    <lineage>
        <taxon>Bacteria</taxon>
        <taxon>Bacillati</taxon>
        <taxon>Actinomycetota</taxon>
        <taxon>Acidimicrobiia</taxon>
        <taxon>Acidimicrobiales</taxon>
        <taxon>Microthrixaceae</taxon>
        <taxon>Candidatus Neomicrothrix</taxon>
    </lineage>
</organism>
<reference evidence="2 3" key="1">
    <citation type="submission" date="2020-10" db="EMBL/GenBank/DDBJ databases">
        <title>Connecting structure to function with the recovery of over 1000 high-quality activated sludge metagenome-assembled genomes encoding full-length rRNA genes using long-read sequencing.</title>
        <authorList>
            <person name="Singleton C.M."/>
            <person name="Petriglieri F."/>
            <person name="Kristensen J.M."/>
            <person name="Kirkegaard R.H."/>
            <person name="Michaelsen T.Y."/>
            <person name="Andersen M.H."/>
            <person name="Karst S.M."/>
            <person name="Dueholm M.S."/>
            <person name="Nielsen P.H."/>
            <person name="Albertsen M."/>
        </authorList>
    </citation>
    <scope>NUCLEOTIDE SEQUENCE [LARGE SCALE GENOMIC DNA]</scope>
    <source>
        <strain evidence="2">Lyne_18-Q3-R50-59_MAXAC.006</strain>
    </source>
</reference>
<keyword evidence="1" id="KW-0472">Membrane</keyword>
<feature type="transmembrane region" description="Helical" evidence="1">
    <location>
        <begin position="678"/>
        <end position="699"/>
    </location>
</feature>
<evidence type="ECO:0000313" key="3">
    <source>
        <dbReference type="Proteomes" id="UP000727993"/>
    </source>
</evidence>
<comment type="caution">
    <text evidence="2">The sequence shown here is derived from an EMBL/GenBank/DDBJ whole genome shotgun (WGS) entry which is preliminary data.</text>
</comment>
<feature type="transmembrane region" description="Helical" evidence="1">
    <location>
        <begin position="491"/>
        <end position="511"/>
    </location>
</feature>
<protein>
    <recommendedName>
        <fullName evidence="4">Peptidase M10 metallopeptidase domain-containing protein</fullName>
    </recommendedName>
</protein>
<gene>
    <name evidence="2" type="ORF">IPN02_04470</name>
</gene>
<proteinExistence type="predicted"/>